<accession>A0ABR1Y4H1</accession>
<sequence length="322" mass="35526">MLHRRVATVNCGQQGTNDTLHEQGPGLPCPRLWDLRLTDGRCGAPMGNVVFFSPKFSSLASYKRSGQLDPPLPIIRHWLRINQDRLRRLQAECQARRANEHEITHSVMRSRLDYYRALPRAAVCLVSSSARVAMHLPCNCSGIVDEAGLLRQTRNEASNNGRDHGSIVSTRADDKKEKTGTVAVLVGGGDLDVSSGWRQRMTLQCDSPVKQSNGESRCSDWGLLPDFWFGRRKLSSSGGTRRRLVCPWGLINSHQPAIKQGVWQCGSARVGVEARGPVKGEASSQIDVHGVAADDSASGYRHNFLSPRWRCCSDPGRCLLCS</sequence>
<evidence type="ECO:0000313" key="3">
    <source>
        <dbReference type="Proteomes" id="UP001456524"/>
    </source>
</evidence>
<dbReference type="Proteomes" id="UP001456524">
    <property type="component" value="Unassembled WGS sequence"/>
</dbReference>
<evidence type="ECO:0000313" key="2">
    <source>
        <dbReference type="EMBL" id="KAK8176065.1"/>
    </source>
</evidence>
<dbReference type="EMBL" id="JBBWUH010000002">
    <property type="protein sequence ID" value="KAK8176065.1"/>
    <property type="molecule type" value="Genomic_DNA"/>
</dbReference>
<keyword evidence="3" id="KW-1185">Reference proteome</keyword>
<feature type="region of interest" description="Disordered" evidence="1">
    <location>
        <begin position="155"/>
        <end position="174"/>
    </location>
</feature>
<name>A0ABR1Y4H1_9PEZI</name>
<organism evidence="2 3">
    <name type="scientific">Phyllosticta citrichinensis</name>
    <dbReference type="NCBI Taxonomy" id="1130410"/>
    <lineage>
        <taxon>Eukaryota</taxon>
        <taxon>Fungi</taxon>
        <taxon>Dikarya</taxon>
        <taxon>Ascomycota</taxon>
        <taxon>Pezizomycotina</taxon>
        <taxon>Dothideomycetes</taxon>
        <taxon>Dothideomycetes incertae sedis</taxon>
        <taxon>Botryosphaeriales</taxon>
        <taxon>Phyllostictaceae</taxon>
        <taxon>Phyllosticta</taxon>
    </lineage>
</organism>
<gene>
    <name evidence="2" type="ORF">IWX90DRAFT_131044</name>
</gene>
<reference evidence="2 3" key="1">
    <citation type="journal article" date="2022" name="G3 (Bethesda)">
        <title>Enemy or ally: a genomic approach to elucidate the lifestyle of Phyllosticta citrichinaensis.</title>
        <authorList>
            <person name="Buijs V.A."/>
            <person name="Groenewald J.Z."/>
            <person name="Haridas S."/>
            <person name="LaButti K.M."/>
            <person name="Lipzen A."/>
            <person name="Martin F.M."/>
            <person name="Barry K."/>
            <person name="Grigoriev I.V."/>
            <person name="Crous P.W."/>
            <person name="Seidl M.F."/>
        </authorList>
    </citation>
    <scope>NUCLEOTIDE SEQUENCE [LARGE SCALE GENOMIC DNA]</scope>
    <source>
        <strain evidence="2 3">CBS 129764</strain>
    </source>
</reference>
<feature type="compositionally biased region" description="Basic and acidic residues" evidence="1">
    <location>
        <begin position="161"/>
        <end position="174"/>
    </location>
</feature>
<evidence type="ECO:0000256" key="1">
    <source>
        <dbReference type="SAM" id="MobiDB-lite"/>
    </source>
</evidence>
<protein>
    <submittedName>
        <fullName evidence="2">Uncharacterized protein</fullName>
    </submittedName>
</protein>
<proteinExistence type="predicted"/>
<comment type="caution">
    <text evidence="2">The sequence shown here is derived from an EMBL/GenBank/DDBJ whole genome shotgun (WGS) entry which is preliminary data.</text>
</comment>